<dbReference type="EMBL" id="KN824304">
    <property type="protein sequence ID" value="KIM26640.1"/>
    <property type="molecule type" value="Genomic_DNA"/>
</dbReference>
<keyword evidence="3" id="KW-1185">Reference proteome</keyword>
<feature type="region of interest" description="Disordered" evidence="1">
    <location>
        <begin position="1"/>
        <end position="32"/>
    </location>
</feature>
<dbReference type="Proteomes" id="UP000054097">
    <property type="component" value="Unassembled WGS sequence"/>
</dbReference>
<dbReference type="HOGENOM" id="CLU_2365406_0_0_1"/>
<sequence>MTPLDPEKDESEEARARSERALGGRRERERPLVYRTPVQETNVIPTKFLMEGEERRHRSHFLVVTSYMVLFERDDGRDDEGSGARESQEQDRTRWI</sequence>
<feature type="non-terminal residue" evidence="2">
    <location>
        <position position="96"/>
    </location>
</feature>
<feature type="region of interest" description="Disordered" evidence="1">
    <location>
        <begin position="73"/>
        <end position="96"/>
    </location>
</feature>
<gene>
    <name evidence="2" type="ORF">M408DRAFT_330429</name>
</gene>
<feature type="compositionally biased region" description="Basic and acidic residues" evidence="1">
    <location>
        <begin position="13"/>
        <end position="32"/>
    </location>
</feature>
<dbReference type="AlphaFoldDB" id="A0A0C3AQ09"/>
<reference evidence="2 3" key="1">
    <citation type="submission" date="2014-04" db="EMBL/GenBank/DDBJ databases">
        <authorList>
            <consortium name="DOE Joint Genome Institute"/>
            <person name="Kuo A."/>
            <person name="Zuccaro A."/>
            <person name="Kohler A."/>
            <person name="Nagy L.G."/>
            <person name="Floudas D."/>
            <person name="Copeland A."/>
            <person name="Barry K.W."/>
            <person name="Cichocki N."/>
            <person name="Veneault-Fourrey C."/>
            <person name="LaButti K."/>
            <person name="Lindquist E.A."/>
            <person name="Lipzen A."/>
            <person name="Lundell T."/>
            <person name="Morin E."/>
            <person name="Murat C."/>
            <person name="Sun H."/>
            <person name="Tunlid A."/>
            <person name="Henrissat B."/>
            <person name="Grigoriev I.V."/>
            <person name="Hibbett D.S."/>
            <person name="Martin F."/>
            <person name="Nordberg H.P."/>
            <person name="Cantor M.N."/>
            <person name="Hua S.X."/>
        </authorList>
    </citation>
    <scope>NUCLEOTIDE SEQUENCE [LARGE SCALE GENOMIC DNA]</scope>
    <source>
        <strain evidence="2 3">MAFF 305830</strain>
    </source>
</reference>
<evidence type="ECO:0000313" key="3">
    <source>
        <dbReference type="Proteomes" id="UP000054097"/>
    </source>
</evidence>
<reference evidence="3" key="2">
    <citation type="submission" date="2015-01" db="EMBL/GenBank/DDBJ databases">
        <title>Evolutionary Origins and Diversification of the Mycorrhizal Mutualists.</title>
        <authorList>
            <consortium name="DOE Joint Genome Institute"/>
            <consortium name="Mycorrhizal Genomics Consortium"/>
            <person name="Kohler A."/>
            <person name="Kuo A."/>
            <person name="Nagy L.G."/>
            <person name="Floudas D."/>
            <person name="Copeland A."/>
            <person name="Barry K.W."/>
            <person name="Cichocki N."/>
            <person name="Veneault-Fourrey C."/>
            <person name="LaButti K."/>
            <person name="Lindquist E.A."/>
            <person name="Lipzen A."/>
            <person name="Lundell T."/>
            <person name="Morin E."/>
            <person name="Murat C."/>
            <person name="Riley R."/>
            <person name="Ohm R."/>
            <person name="Sun H."/>
            <person name="Tunlid A."/>
            <person name="Henrissat B."/>
            <person name="Grigoriev I.V."/>
            <person name="Hibbett D.S."/>
            <person name="Martin F."/>
        </authorList>
    </citation>
    <scope>NUCLEOTIDE SEQUENCE [LARGE SCALE GENOMIC DNA]</scope>
    <source>
        <strain evidence="3">MAFF 305830</strain>
    </source>
</reference>
<accession>A0A0C3AQ09</accession>
<name>A0A0C3AQ09_SERVB</name>
<evidence type="ECO:0000313" key="2">
    <source>
        <dbReference type="EMBL" id="KIM26640.1"/>
    </source>
</evidence>
<protein>
    <submittedName>
        <fullName evidence="2">Uncharacterized protein</fullName>
    </submittedName>
</protein>
<organism evidence="2 3">
    <name type="scientific">Serendipita vermifera MAFF 305830</name>
    <dbReference type="NCBI Taxonomy" id="933852"/>
    <lineage>
        <taxon>Eukaryota</taxon>
        <taxon>Fungi</taxon>
        <taxon>Dikarya</taxon>
        <taxon>Basidiomycota</taxon>
        <taxon>Agaricomycotina</taxon>
        <taxon>Agaricomycetes</taxon>
        <taxon>Sebacinales</taxon>
        <taxon>Serendipitaceae</taxon>
        <taxon>Serendipita</taxon>
    </lineage>
</organism>
<evidence type="ECO:0000256" key="1">
    <source>
        <dbReference type="SAM" id="MobiDB-lite"/>
    </source>
</evidence>
<proteinExistence type="predicted"/>